<gene>
    <name evidence="6" type="primary">lepB</name>
    <name evidence="6" type="ORF">H9785_04025</name>
</gene>
<accession>A0A9D2HST0</accession>
<dbReference type="EC" id="3.4.21.89" evidence="4"/>
<dbReference type="InterPro" id="IPR036286">
    <property type="entry name" value="LexA/Signal_pep-like_sf"/>
</dbReference>
<comment type="catalytic activity">
    <reaction evidence="4">
        <text>Cleavage of hydrophobic, N-terminal signal or leader sequences from secreted and periplasmic proteins.</text>
        <dbReference type="EC" id="3.4.21.89"/>
    </reaction>
</comment>
<evidence type="ECO:0000259" key="5">
    <source>
        <dbReference type="Pfam" id="PF10502"/>
    </source>
</evidence>
<reference evidence="6" key="2">
    <citation type="submission" date="2021-04" db="EMBL/GenBank/DDBJ databases">
        <authorList>
            <person name="Gilroy R."/>
        </authorList>
    </citation>
    <scope>NUCLEOTIDE SEQUENCE</scope>
    <source>
        <strain evidence="6">ChiHecec1B25-7008</strain>
    </source>
</reference>
<dbReference type="PRINTS" id="PR00727">
    <property type="entry name" value="LEADERPTASE"/>
</dbReference>
<feature type="transmembrane region" description="Helical" evidence="4">
    <location>
        <begin position="12"/>
        <end position="33"/>
    </location>
</feature>
<evidence type="ECO:0000256" key="4">
    <source>
        <dbReference type="RuleBase" id="RU362042"/>
    </source>
</evidence>
<keyword evidence="4" id="KW-0812">Transmembrane</keyword>
<evidence type="ECO:0000313" key="7">
    <source>
        <dbReference type="Proteomes" id="UP000823860"/>
    </source>
</evidence>
<feature type="active site" evidence="3">
    <location>
        <position position="39"/>
    </location>
</feature>
<reference evidence="6" key="1">
    <citation type="journal article" date="2021" name="PeerJ">
        <title>Extensive microbial diversity within the chicken gut microbiome revealed by metagenomics and culture.</title>
        <authorList>
            <person name="Gilroy R."/>
            <person name="Ravi A."/>
            <person name="Getino M."/>
            <person name="Pursley I."/>
            <person name="Horton D.L."/>
            <person name="Alikhan N.F."/>
            <person name="Baker D."/>
            <person name="Gharbi K."/>
            <person name="Hall N."/>
            <person name="Watson M."/>
            <person name="Adriaenssens E.M."/>
            <person name="Foster-Nyarko E."/>
            <person name="Jarju S."/>
            <person name="Secka A."/>
            <person name="Antonio M."/>
            <person name="Oren A."/>
            <person name="Chaudhuri R.R."/>
            <person name="La Ragione R."/>
            <person name="Hildebrand F."/>
            <person name="Pallen M.J."/>
        </authorList>
    </citation>
    <scope>NUCLEOTIDE SEQUENCE</scope>
    <source>
        <strain evidence="6">ChiHecec1B25-7008</strain>
    </source>
</reference>
<proteinExistence type="inferred from homology"/>
<dbReference type="PANTHER" id="PTHR43390">
    <property type="entry name" value="SIGNAL PEPTIDASE I"/>
    <property type="match status" value="1"/>
</dbReference>
<evidence type="ECO:0000256" key="1">
    <source>
        <dbReference type="ARBA" id="ARBA00009370"/>
    </source>
</evidence>
<comment type="similarity">
    <text evidence="1 4">Belongs to the peptidase S26 family.</text>
</comment>
<dbReference type="InterPro" id="IPR000223">
    <property type="entry name" value="Pept_S26A_signal_pept_1"/>
</dbReference>
<dbReference type="GO" id="GO:0009003">
    <property type="term" value="F:signal peptidase activity"/>
    <property type="evidence" value="ECO:0007669"/>
    <property type="project" value="UniProtKB-EC"/>
</dbReference>
<dbReference type="Proteomes" id="UP000823860">
    <property type="component" value="Unassembled WGS sequence"/>
</dbReference>
<dbReference type="NCBIfam" id="TIGR02227">
    <property type="entry name" value="sigpep_I_bact"/>
    <property type="match status" value="1"/>
</dbReference>
<dbReference type="Gene3D" id="2.10.109.10">
    <property type="entry name" value="Umud Fragment, subunit A"/>
    <property type="match status" value="1"/>
</dbReference>
<feature type="domain" description="Peptidase S26" evidence="5">
    <location>
        <begin position="15"/>
        <end position="268"/>
    </location>
</feature>
<evidence type="ECO:0000313" key="6">
    <source>
        <dbReference type="EMBL" id="HJA83122.1"/>
    </source>
</evidence>
<evidence type="ECO:0000256" key="2">
    <source>
        <dbReference type="ARBA" id="ARBA00019232"/>
    </source>
</evidence>
<dbReference type="EMBL" id="DWZE01000052">
    <property type="protein sequence ID" value="HJA83122.1"/>
    <property type="molecule type" value="Genomic_DNA"/>
</dbReference>
<keyword evidence="4" id="KW-0472">Membrane</keyword>
<comment type="caution">
    <text evidence="6">The sequence shown here is derived from an EMBL/GenBank/DDBJ whole genome shotgun (WGS) entry which is preliminary data.</text>
</comment>
<sequence length="289" mass="33706">MKKWGNWGANIAWGAVVAALCYVAAQVFLIATFRIPSDSMSPTLIKGDVVMVWKPTVGARLFNVFAALRGEEVNIYRLPGWRDIRHNNVLVFNFPYAEWDRWDKMKMQITKYYIKRCIAIPGDTLYVADGIYQIAHTDLLVGNIESQKSIMRFDPAHIPAKQYFTLPFDSLMGWNIRDFGPMYIPGKDDSIPMNRTNYLLYKKLIEWEQHDSLTCHDEEIWLRGSRLEGYRFRHNYYFMGGDDSMNSVDSRYWGLIPEEFIVGKAALILKSTDPRTGKLRLNRLWKRIK</sequence>
<protein>
    <recommendedName>
        <fullName evidence="2 4">Signal peptidase I</fullName>
        <ecNumber evidence="4">3.4.21.89</ecNumber>
    </recommendedName>
</protein>
<dbReference type="CDD" id="cd06530">
    <property type="entry name" value="S26_SPase_I"/>
    <property type="match status" value="2"/>
</dbReference>
<dbReference type="GO" id="GO:0006465">
    <property type="term" value="P:signal peptide processing"/>
    <property type="evidence" value="ECO:0007669"/>
    <property type="project" value="InterPro"/>
</dbReference>
<dbReference type="GO" id="GO:0004252">
    <property type="term" value="F:serine-type endopeptidase activity"/>
    <property type="evidence" value="ECO:0007669"/>
    <property type="project" value="InterPro"/>
</dbReference>
<keyword evidence="4" id="KW-0645">Protease</keyword>
<comment type="subcellular location">
    <subcellularLocation>
        <location evidence="4">Membrane</location>
        <topology evidence="4">Single-pass type II membrane protein</topology>
    </subcellularLocation>
</comment>
<dbReference type="AlphaFoldDB" id="A0A9D2HST0"/>
<keyword evidence="4 6" id="KW-0378">Hydrolase</keyword>
<keyword evidence="4" id="KW-1133">Transmembrane helix</keyword>
<organism evidence="6 7">
    <name type="scientific">Candidatus Bacteroides intestinavium</name>
    <dbReference type="NCBI Taxonomy" id="2838469"/>
    <lineage>
        <taxon>Bacteria</taxon>
        <taxon>Pseudomonadati</taxon>
        <taxon>Bacteroidota</taxon>
        <taxon>Bacteroidia</taxon>
        <taxon>Bacteroidales</taxon>
        <taxon>Bacteroidaceae</taxon>
        <taxon>Bacteroides</taxon>
    </lineage>
</organism>
<evidence type="ECO:0000256" key="3">
    <source>
        <dbReference type="PIRSR" id="PIRSR600223-1"/>
    </source>
</evidence>
<feature type="active site" evidence="3">
    <location>
        <position position="115"/>
    </location>
</feature>
<dbReference type="GO" id="GO:0016020">
    <property type="term" value="C:membrane"/>
    <property type="evidence" value="ECO:0007669"/>
    <property type="project" value="UniProtKB-SubCell"/>
</dbReference>
<dbReference type="SUPFAM" id="SSF51306">
    <property type="entry name" value="LexA/Signal peptidase"/>
    <property type="match status" value="1"/>
</dbReference>
<dbReference type="PANTHER" id="PTHR43390:SF1">
    <property type="entry name" value="CHLOROPLAST PROCESSING PEPTIDASE"/>
    <property type="match status" value="1"/>
</dbReference>
<dbReference type="InterPro" id="IPR019533">
    <property type="entry name" value="Peptidase_S26"/>
</dbReference>
<name>A0A9D2HST0_9BACE</name>
<dbReference type="Pfam" id="PF10502">
    <property type="entry name" value="Peptidase_S26"/>
    <property type="match status" value="1"/>
</dbReference>